<dbReference type="AlphaFoldDB" id="A0A975BKD8"/>
<keyword evidence="2 5" id="KW-0732">Signal</keyword>
<evidence type="ECO:0000256" key="5">
    <source>
        <dbReference type="SAM" id="SignalP"/>
    </source>
</evidence>
<dbReference type="InterPro" id="IPR015304">
    <property type="entry name" value="ZinT_dom"/>
</dbReference>
<keyword evidence="4" id="KW-0456">Lyase</keyword>
<dbReference type="EMBL" id="CP061800">
    <property type="protein sequence ID" value="QTA87008.1"/>
    <property type="molecule type" value="Genomic_DNA"/>
</dbReference>
<dbReference type="PROSITE" id="PS51257">
    <property type="entry name" value="PROKAR_LIPOPROTEIN"/>
    <property type="match status" value="1"/>
</dbReference>
<accession>A0A975BKD8</accession>
<proteinExistence type="predicted"/>
<dbReference type="Gene3D" id="3.40.50.1400">
    <property type="match status" value="2"/>
</dbReference>
<dbReference type="Pfam" id="PF09223">
    <property type="entry name" value="ZinT"/>
    <property type="match status" value="1"/>
</dbReference>
<dbReference type="SUPFAM" id="SSF50814">
    <property type="entry name" value="Lipocalins"/>
    <property type="match status" value="1"/>
</dbReference>
<dbReference type="PANTHER" id="PTHR33542:SF3">
    <property type="entry name" value="SIROHYDROCHLORIN FERROCHELATASE, CHLOROPLASTIC"/>
    <property type="match status" value="1"/>
</dbReference>
<dbReference type="RefSeq" id="WP_207682387.1">
    <property type="nucleotide sequence ID" value="NZ_CP061800.1"/>
</dbReference>
<dbReference type="GO" id="GO:0008270">
    <property type="term" value="F:zinc ion binding"/>
    <property type="evidence" value="ECO:0007669"/>
    <property type="project" value="InterPro"/>
</dbReference>
<organism evidence="7 8">
    <name type="scientific">Desulfonema magnum</name>
    <dbReference type="NCBI Taxonomy" id="45655"/>
    <lineage>
        <taxon>Bacteria</taxon>
        <taxon>Pseudomonadati</taxon>
        <taxon>Thermodesulfobacteriota</taxon>
        <taxon>Desulfobacteria</taxon>
        <taxon>Desulfobacterales</taxon>
        <taxon>Desulfococcaceae</taxon>
        <taxon>Desulfonema</taxon>
    </lineage>
</organism>
<dbReference type="InterPro" id="IPR002762">
    <property type="entry name" value="CbiX-like"/>
</dbReference>
<protein>
    <submittedName>
        <fullName evidence="7">Cobalamin biosynthesis protein domain-containing protein</fullName>
    </submittedName>
</protein>
<gene>
    <name evidence="7" type="ORF">dnm_030350</name>
</gene>
<evidence type="ECO:0000256" key="4">
    <source>
        <dbReference type="ARBA" id="ARBA00023239"/>
    </source>
</evidence>
<sequence length="677" mass="74341">MFKKISFTAILLLCLIAFVACNGDSDDDDKGLLTINTNTLSIVDADGVVNTYTYGEGQTNFTELLPEGGTKQCFCQRLAFRSAQALMATEGFTALYPEGISKADIRIVTKWNTDGAEELFVDNLGWADYDVKIKLNATEHNYLTAEDAVFYFVPRDGDTAWKVSAQAKLFPPDFFTLRTAAKTGGDADISAFRPVKTDAMDNYLKPIPLEHAFRVEEIALSAEELEESLAVFAGWKGKWVSGASYLNDPAMEPAYDAVADLATGYTPDDVKDFMASMYRSEFGSMEINKETVTYYKTDAISGATHNVSCEYKPVGKVTVPWGEHQVEWHRFESVSEGAAEYAHLIATKVHSHDGDLSHWHLRYGSSSFENLINYADPMWWPTAFADGSPALAIADDMLGEADEFAMMLPSLDSSENIGVMVIAHGSDETEWNQAVAEAVDDVELPYPTALGFLEFHDQDIGTAAKSLEQQNVNKIIAVPLFICSYSNHIEEIRYVLGLRDALPEEDADSGHEDEHEEEELIPIDTDTEIILTPALDDNSAVADILAGHLGDIIQQPEQEIAVLVGHGGDSPECLEKWNQNFSSLASQVKNKLGLKDARYGFVAMGEPAVADVVSAAQEEGNVLVVPVMLSRGYFIQTKIPQALEGLEYSYADKALLPDPAIATLIENRVKEVIPPVD</sequence>
<dbReference type="Pfam" id="PF01903">
    <property type="entry name" value="CbiX"/>
    <property type="match status" value="2"/>
</dbReference>
<keyword evidence="1" id="KW-0479">Metal-binding</keyword>
<keyword evidence="3" id="KW-0862">Zinc</keyword>
<evidence type="ECO:0000256" key="1">
    <source>
        <dbReference type="ARBA" id="ARBA00022723"/>
    </source>
</evidence>
<name>A0A975BKD8_9BACT</name>
<reference evidence="7" key="1">
    <citation type="journal article" date="2021" name="Microb. Physiol.">
        <title>Proteogenomic Insights into the Physiology of Marine, Sulfate-Reducing, Filamentous Desulfonema limicola and Desulfonema magnum.</title>
        <authorList>
            <person name="Schnaars V."/>
            <person name="Wohlbrand L."/>
            <person name="Scheve S."/>
            <person name="Hinrichs C."/>
            <person name="Reinhardt R."/>
            <person name="Rabus R."/>
        </authorList>
    </citation>
    <scope>NUCLEOTIDE SEQUENCE</scope>
    <source>
        <strain evidence="7">4be13</strain>
    </source>
</reference>
<keyword evidence="8" id="KW-1185">Reference proteome</keyword>
<dbReference type="KEGG" id="dmm:dnm_030350"/>
<dbReference type="InterPro" id="IPR050963">
    <property type="entry name" value="Sirohydro_Cobaltochel/CbiX"/>
</dbReference>
<dbReference type="PANTHER" id="PTHR33542">
    <property type="entry name" value="SIROHYDROCHLORIN FERROCHELATASE, CHLOROPLASTIC"/>
    <property type="match status" value="1"/>
</dbReference>
<dbReference type="GO" id="GO:0016829">
    <property type="term" value="F:lyase activity"/>
    <property type="evidence" value="ECO:0007669"/>
    <property type="project" value="UniProtKB-KW"/>
</dbReference>
<dbReference type="SUPFAM" id="SSF53800">
    <property type="entry name" value="Chelatase"/>
    <property type="match status" value="1"/>
</dbReference>
<evidence type="ECO:0000259" key="6">
    <source>
        <dbReference type="Pfam" id="PF09223"/>
    </source>
</evidence>
<evidence type="ECO:0000313" key="7">
    <source>
        <dbReference type="EMBL" id="QTA87008.1"/>
    </source>
</evidence>
<dbReference type="Gene3D" id="2.40.128.20">
    <property type="match status" value="1"/>
</dbReference>
<evidence type="ECO:0000256" key="2">
    <source>
        <dbReference type="ARBA" id="ARBA00022729"/>
    </source>
</evidence>
<dbReference type="CDD" id="cd03416">
    <property type="entry name" value="CbiX_SirB_N"/>
    <property type="match status" value="2"/>
</dbReference>
<feature type="signal peptide" evidence="5">
    <location>
        <begin position="1"/>
        <end position="22"/>
    </location>
</feature>
<evidence type="ECO:0000256" key="3">
    <source>
        <dbReference type="ARBA" id="ARBA00022833"/>
    </source>
</evidence>
<feature type="domain" description="ZinT" evidence="6">
    <location>
        <begin position="233"/>
        <end position="398"/>
    </location>
</feature>
<evidence type="ECO:0000313" key="8">
    <source>
        <dbReference type="Proteomes" id="UP000663722"/>
    </source>
</evidence>
<dbReference type="InterPro" id="IPR012674">
    <property type="entry name" value="Calycin"/>
</dbReference>
<dbReference type="Proteomes" id="UP000663722">
    <property type="component" value="Chromosome"/>
</dbReference>
<feature type="chain" id="PRO_5037156830" evidence="5">
    <location>
        <begin position="23"/>
        <end position="677"/>
    </location>
</feature>